<dbReference type="Pfam" id="PF06966">
    <property type="entry name" value="DUF1295"/>
    <property type="match status" value="1"/>
</dbReference>
<name>A0AAN6ZST2_9PEZI</name>
<dbReference type="AlphaFoldDB" id="A0AAN6ZST2"/>
<evidence type="ECO:0000256" key="1">
    <source>
        <dbReference type="SAM" id="Phobius"/>
    </source>
</evidence>
<reference evidence="2" key="1">
    <citation type="journal article" date="2023" name="Mol. Phylogenet. Evol.">
        <title>Genome-scale phylogeny and comparative genomics of the fungal order Sordariales.</title>
        <authorList>
            <person name="Hensen N."/>
            <person name="Bonometti L."/>
            <person name="Westerberg I."/>
            <person name="Brannstrom I.O."/>
            <person name="Guillou S."/>
            <person name="Cros-Aarteil S."/>
            <person name="Calhoun S."/>
            <person name="Haridas S."/>
            <person name="Kuo A."/>
            <person name="Mondo S."/>
            <person name="Pangilinan J."/>
            <person name="Riley R."/>
            <person name="LaButti K."/>
            <person name="Andreopoulos B."/>
            <person name="Lipzen A."/>
            <person name="Chen C."/>
            <person name="Yan M."/>
            <person name="Daum C."/>
            <person name="Ng V."/>
            <person name="Clum A."/>
            <person name="Steindorff A."/>
            <person name="Ohm R.A."/>
            <person name="Martin F."/>
            <person name="Silar P."/>
            <person name="Natvig D.O."/>
            <person name="Lalanne C."/>
            <person name="Gautier V."/>
            <person name="Ament-Velasquez S.L."/>
            <person name="Kruys A."/>
            <person name="Hutchinson M.I."/>
            <person name="Powell A.J."/>
            <person name="Barry K."/>
            <person name="Miller A.N."/>
            <person name="Grigoriev I.V."/>
            <person name="Debuchy R."/>
            <person name="Gladieux P."/>
            <person name="Hiltunen Thoren M."/>
            <person name="Johannesson H."/>
        </authorList>
    </citation>
    <scope>NUCLEOTIDE SEQUENCE</scope>
    <source>
        <strain evidence="2">CBS 538.74</strain>
    </source>
</reference>
<keyword evidence="1" id="KW-0812">Transmembrane</keyword>
<feature type="transmembrane region" description="Helical" evidence="1">
    <location>
        <begin position="118"/>
        <end position="137"/>
    </location>
</feature>
<dbReference type="PANTHER" id="PTHR32251">
    <property type="entry name" value="3-OXO-5-ALPHA-STEROID 4-DEHYDROGENASE"/>
    <property type="match status" value="1"/>
</dbReference>
<keyword evidence="1" id="KW-0472">Membrane</keyword>
<feature type="transmembrane region" description="Helical" evidence="1">
    <location>
        <begin position="57"/>
        <end position="77"/>
    </location>
</feature>
<feature type="transmembrane region" description="Helical" evidence="1">
    <location>
        <begin position="289"/>
        <end position="309"/>
    </location>
</feature>
<dbReference type="Gene3D" id="1.20.120.1630">
    <property type="match status" value="1"/>
</dbReference>
<sequence length="360" mass="41167">MNFLLKLPLILAITLALQSLFRFPAVFLLNLLRCTAATLTIQTAVALPSVLWFRSELLYDVSGALCFVVVAGLSLGLSTTGDTTFLRGLSPGLWREVPVVMMRGGGGWRALGVDWRQGVVSLAVCVWAGRLGIYTFRRTLHKGGDSRFDFIRYNPKRFFSVFMLQALWVTMCTLPVVALNSVPFEAFEGVAWQSGGGDPVVLVPSIMRMFWFWLGAWSIFRGFMIECVADWQMAKWAKEKEQKKHDEVFCGKGLWYRSRHPNYYGECLIWLGFAMVCSSVVMASSARKAMGLGFMTGLVLCYLSPYFVYKLVRNISIPIIENKYDALYMTRTDYRKWRRSRTFRLWMDSDPQGIRWNSWI</sequence>
<dbReference type="EMBL" id="MU857063">
    <property type="protein sequence ID" value="KAK4150575.1"/>
    <property type="molecule type" value="Genomic_DNA"/>
</dbReference>
<keyword evidence="1" id="KW-1133">Transmembrane helix</keyword>
<proteinExistence type="predicted"/>
<dbReference type="PANTHER" id="PTHR32251:SF17">
    <property type="entry name" value="STEROID 5-ALPHA REDUCTASE C-TERMINAL DOMAIN-CONTAINING PROTEIN"/>
    <property type="match status" value="1"/>
</dbReference>
<feature type="transmembrane region" description="Helical" evidence="1">
    <location>
        <begin position="158"/>
        <end position="178"/>
    </location>
</feature>
<feature type="transmembrane region" description="Helical" evidence="1">
    <location>
        <begin position="210"/>
        <end position="229"/>
    </location>
</feature>
<evidence type="ECO:0000313" key="3">
    <source>
        <dbReference type="Proteomes" id="UP001302745"/>
    </source>
</evidence>
<evidence type="ECO:0000313" key="2">
    <source>
        <dbReference type="EMBL" id="KAK4150575.1"/>
    </source>
</evidence>
<dbReference type="Proteomes" id="UP001302745">
    <property type="component" value="Unassembled WGS sequence"/>
</dbReference>
<accession>A0AAN6ZST2</accession>
<gene>
    <name evidence="2" type="ORF">C8A00DRAFT_17927</name>
</gene>
<evidence type="ECO:0008006" key="4">
    <source>
        <dbReference type="Google" id="ProtNLM"/>
    </source>
</evidence>
<protein>
    <recommendedName>
        <fullName evidence="4">Steroid 5-alpha reductase C-terminal domain-containing protein</fullName>
    </recommendedName>
</protein>
<organism evidence="2 3">
    <name type="scientific">Chaetomidium leptoderma</name>
    <dbReference type="NCBI Taxonomy" id="669021"/>
    <lineage>
        <taxon>Eukaryota</taxon>
        <taxon>Fungi</taxon>
        <taxon>Dikarya</taxon>
        <taxon>Ascomycota</taxon>
        <taxon>Pezizomycotina</taxon>
        <taxon>Sordariomycetes</taxon>
        <taxon>Sordariomycetidae</taxon>
        <taxon>Sordariales</taxon>
        <taxon>Chaetomiaceae</taxon>
        <taxon>Chaetomidium</taxon>
    </lineage>
</organism>
<dbReference type="GO" id="GO:0016020">
    <property type="term" value="C:membrane"/>
    <property type="evidence" value="ECO:0007669"/>
    <property type="project" value="TreeGrafter"/>
</dbReference>
<dbReference type="PROSITE" id="PS50244">
    <property type="entry name" value="S5A_REDUCTASE"/>
    <property type="match status" value="1"/>
</dbReference>
<keyword evidence="3" id="KW-1185">Reference proteome</keyword>
<feature type="transmembrane region" description="Helical" evidence="1">
    <location>
        <begin position="263"/>
        <end position="283"/>
    </location>
</feature>
<comment type="caution">
    <text evidence="2">The sequence shown here is derived from an EMBL/GenBank/DDBJ whole genome shotgun (WGS) entry which is preliminary data.</text>
</comment>
<reference evidence="2" key="2">
    <citation type="submission" date="2023-05" db="EMBL/GenBank/DDBJ databases">
        <authorList>
            <consortium name="Lawrence Berkeley National Laboratory"/>
            <person name="Steindorff A."/>
            <person name="Hensen N."/>
            <person name="Bonometti L."/>
            <person name="Westerberg I."/>
            <person name="Brannstrom I.O."/>
            <person name="Guillou S."/>
            <person name="Cros-Aarteil S."/>
            <person name="Calhoun S."/>
            <person name="Haridas S."/>
            <person name="Kuo A."/>
            <person name="Mondo S."/>
            <person name="Pangilinan J."/>
            <person name="Riley R."/>
            <person name="Labutti K."/>
            <person name="Andreopoulos B."/>
            <person name="Lipzen A."/>
            <person name="Chen C."/>
            <person name="Yanf M."/>
            <person name="Daum C."/>
            <person name="Ng V."/>
            <person name="Clum A."/>
            <person name="Ohm R."/>
            <person name="Martin F."/>
            <person name="Silar P."/>
            <person name="Natvig D."/>
            <person name="Lalanne C."/>
            <person name="Gautier V."/>
            <person name="Ament-Velasquez S.L."/>
            <person name="Kruys A."/>
            <person name="Hutchinson M.I."/>
            <person name="Powell A.J."/>
            <person name="Barry K."/>
            <person name="Miller A.N."/>
            <person name="Grigoriev I.V."/>
            <person name="Debuchy R."/>
            <person name="Gladieux P."/>
            <person name="Thoren M.H."/>
            <person name="Johannesson H."/>
        </authorList>
    </citation>
    <scope>NUCLEOTIDE SEQUENCE</scope>
    <source>
        <strain evidence="2">CBS 538.74</strain>
    </source>
</reference>
<dbReference type="InterPro" id="IPR010721">
    <property type="entry name" value="UstE-like"/>
</dbReference>